<name>Q1H1R7_METFK</name>
<proteinExistence type="predicted"/>
<dbReference type="OrthoDB" id="9813383at2"/>
<dbReference type="InterPro" id="IPR044992">
    <property type="entry name" value="ChyE-like"/>
</dbReference>
<dbReference type="SUPFAM" id="SSF52317">
    <property type="entry name" value="Class I glutamine amidotransferase-like"/>
    <property type="match status" value="1"/>
</dbReference>
<dbReference type="NCBIfam" id="NF005458">
    <property type="entry name" value="PRK07053.1"/>
    <property type="match status" value="1"/>
</dbReference>
<dbReference type="PANTHER" id="PTHR42695">
    <property type="entry name" value="GLUTAMINE AMIDOTRANSFERASE YLR126C-RELATED"/>
    <property type="match status" value="1"/>
</dbReference>
<sequence>MKTAVALRHIAFEDLDGIAPLLTRAGYEVHYVDTPNATDKALKQAGDADLLVILGGPIGVYQTVEFPFLQAVIDLAQARLQHGQPTLGICLGAQIMALALNAKVYAGESGKEIGWSPLSLTAEGRQSPLTALGEEQPVLHWHGDTFDLPQGAVRLASSALYANQAFAYGKHGLALQFHIEVTAAGLERWYVGHIGELGGLSIPELRKQGQVLAPQLAPKLEKVIAQWLGQLS</sequence>
<evidence type="ECO:0000259" key="1">
    <source>
        <dbReference type="Pfam" id="PF00117"/>
    </source>
</evidence>
<dbReference type="Pfam" id="PF00117">
    <property type="entry name" value="GATase"/>
    <property type="match status" value="1"/>
</dbReference>
<protein>
    <submittedName>
        <fullName evidence="2">Glutamine amidotransferase class-I</fullName>
    </submittedName>
</protein>
<gene>
    <name evidence="2" type="ordered locus">Mfla_1302</name>
</gene>
<dbReference type="InterPro" id="IPR029062">
    <property type="entry name" value="Class_I_gatase-like"/>
</dbReference>
<dbReference type="InterPro" id="IPR017926">
    <property type="entry name" value="GATASE"/>
</dbReference>
<evidence type="ECO:0000313" key="3">
    <source>
        <dbReference type="Proteomes" id="UP000002440"/>
    </source>
</evidence>
<evidence type="ECO:0000313" key="2">
    <source>
        <dbReference type="EMBL" id="ABE49570.1"/>
    </source>
</evidence>
<dbReference type="PANTHER" id="PTHR42695:SF5">
    <property type="entry name" value="GLUTAMINE AMIDOTRANSFERASE YLR126C-RELATED"/>
    <property type="match status" value="1"/>
</dbReference>
<dbReference type="EMBL" id="CP000284">
    <property type="protein sequence ID" value="ABE49570.1"/>
    <property type="molecule type" value="Genomic_DNA"/>
</dbReference>
<reference evidence="2 3" key="1">
    <citation type="submission" date="2006-03" db="EMBL/GenBank/DDBJ databases">
        <title>Complete sequence of Methylobacillus flagellatus KT.</title>
        <authorList>
            <consortium name="US DOE Joint Genome Institute"/>
            <person name="Copeland A."/>
            <person name="Lucas S."/>
            <person name="Lapidus A."/>
            <person name="Barry K."/>
            <person name="Detter J.C."/>
            <person name="Glavina del Rio T."/>
            <person name="Hammon N."/>
            <person name="Israni S."/>
            <person name="Dalin E."/>
            <person name="Tice H."/>
            <person name="Pitluck S."/>
            <person name="Brettin T."/>
            <person name="Bruce D."/>
            <person name="Han C."/>
            <person name="Tapia R."/>
            <person name="Saunders E."/>
            <person name="Gilna P."/>
            <person name="Schmutz J."/>
            <person name="Larimer F."/>
            <person name="Land M."/>
            <person name="Kyrpides N."/>
            <person name="Anderson I."/>
            <person name="Richardson P."/>
        </authorList>
    </citation>
    <scope>NUCLEOTIDE SEQUENCE [LARGE SCALE GENOMIC DNA]</scope>
    <source>
        <strain evidence="3">KT / ATCC 51484 / DSM 6875</strain>
    </source>
</reference>
<dbReference type="KEGG" id="mfa:Mfla_1302"/>
<dbReference type="Gene3D" id="3.40.50.880">
    <property type="match status" value="1"/>
</dbReference>
<dbReference type="STRING" id="265072.Mfla_1302"/>
<organism evidence="2 3">
    <name type="scientific">Methylobacillus flagellatus (strain ATCC 51484 / DSM 6875 / VKM B-1610 / KT)</name>
    <dbReference type="NCBI Taxonomy" id="265072"/>
    <lineage>
        <taxon>Bacteria</taxon>
        <taxon>Pseudomonadati</taxon>
        <taxon>Pseudomonadota</taxon>
        <taxon>Betaproteobacteria</taxon>
        <taxon>Nitrosomonadales</taxon>
        <taxon>Methylophilaceae</taxon>
        <taxon>Methylobacillus</taxon>
    </lineage>
</organism>
<dbReference type="CDD" id="cd01741">
    <property type="entry name" value="GATase1_1"/>
    <property type="match status" value="1"/>
</dbReference>
<dbReference type="RefSeq" id="WP_011479524.1">
    <property type="nucleotide sequence ID" value="NC_007947.1"/>
</dbReference>
<dbReference type="eggNOG" id="COG0518">
    <property type="taxonomic scope" value="Bacteria"/>
</dbReference>
<accession>Q1H1R7</accession>
<dbReference type="AlphaFoldDB" id="Q1H1R7"/>
<dbReference type="PROSITE" id="PS51273">
    <property type="entry name" value="GATASE_TYPE_1"/>
    <property type="match status" value="1"/>
</dbReference>
<keyword evidence="3" id="KW-1185">Reference proteome</keyword>
<dbReference type="GO" id="GO:0016740">
    <property type="term" value="F:transferase activity"/>
    <property type="evidence" value="ECO:0007669"/>
    <property type="project" value="UniProtKB-KW"/>
</dbReference>
<dbReference type="HOGENOM" id="CLU_054974_3_1_4"/>
<keyword evidence="2" id="KW-0808">Transferase</keyword>
<dbReference type="Proteomes" id="UP000002440">
    <property type="component" value="Chromosome"/>
</dbReference>
<feature type="domain" description="Glutamine amidotransferase" evidence="1">
    <location>
        <begin position="23"/>
        <end position="182"/>
    </location>
</feature>
<keyword evidence="2" id="KW-0315">Glutamine amidotransferase</keyword>
<dbReference type="GO" id="GO:0005829">
    <property type="term" value="C:cytosol"/>
    <property type="evidence" value="ECO:0007669"/>
    <property type="project" value="TreeGrafter"/>
</dbReference>